<dbReference type="SUPFAM" id="SSF57959">
    <property type="entry name" value="Leucine zipper domain"/>
    <property type="match status" value="1"/>
</dbReference>
<dbReference type="Proteomes" id="UP001408789">
    <property type="component" value="Unassembled WGS sequence"/>
</dbReference>
<feature type="domain" description="BZIP" evidence="7">
    <location>
        <begin position="19"/>
        <end position="79"/>
    </location>
</feature>
<dbReference type="CDD" id="cd14702">
    <property type="entry name" value="bZIP_plant_GBF1"/>
    <property type="match status" value="1"/>
</dbReference>
<protein>
    <recommendedName>
        <fullName evidence="7">BZIP domain-containing protein</fullName>
    </recommendedName>
</protein>
<evidence type="ECO:0000256" key="4">
    <source>
        <dbReference type="ARBA" id="ARBA00023163"/>
    </source>
</evidence>
<dbReference type="InterPro" id="IPR045314">
    <property type="entry name" value="bZIP_plant_GBF1"/>
</dbReference>
<dbReference type="Gene3D" id="1.20.5.170">
    <property type="match status" value="1"/>
</dbReference>
<comment type="subcellular location">
    <subcellularLocation>
        <location evidence="1">Nucleus</location>
    </subcellularLocation>
</comment>
<dbReference type="GO" id="GO:0003700">
    <property type="term" value="F:DNA-binding transcription factor activity"/>
    <property type="evidence" value="ECO:0007669"/>
    <property type="project" value="InterPro"/>
</dbReference>
<evidence type="ECO:0000256" key="3">
    <source>
        <dbReference type="ARBA" id="ARBA00023125"/>
    </source>
</evidence>
<dbReference type="GO" id="GO:0000976">
    <property type="term" value="F:transcription cis-regulatory region binding"/>
    <property type="evidence" value="ECO:0007669"/>
    <property type="project" value="TreeGrafter"/>
</dbReference>
<dbReference type="PROSITE" id="PS50217">
    <property type="entry name" value="BZIP"/>
    <property type="match status" value="1"/>
</dbReference>
<evidence type="ECO:0000313" key="8">
    <source>
        <dbReference type="EMBL" id="KAK9077328.1"/>
    </source>
</evidence>
<keyword evidence="5" id="KW-0539">Nucleus</keyword>
<dbReference type="PANTHER" id="PTHR45764">
    <property type="entry name" value="BZIP TRANSCRIPTION FACTOR 44"/>
    <property type="match status" value="1"/>
</dbReference>
<keyword evidence="2" id="KW-0805">Transcription regulation</keyword>
<dbReference type="InterPro" id="IPR004827">
    <property type="entry name" value="bZIP"/>
</dbReference>
<dbReference type="FunFam" id="1.20.5.170:FF:000020">
    <property type="entry name" value="BZIP transcription factor"/>
    <property type="match status" value="1"/>
</dbReference>
<keyword evidence="6" id="KW-0175">Coiled coil</keyword>
<keyword evidence="9" id="KW-1185">Reference proteome</keyword>
<organism evidence="8 9">
    <name type="scientific">Deinandra increscens subsp. villosa</name>
    <dbReference type="NCBI Taxonomy" id="3103831"/>
    <lineage>
        <taxon>Eukaryota</taxon>
        <taxon>Viridiplantae</taxon>
        <taxon>Streptophyta</taxon>
        <taxon>Embryophyta</taxon>
        <taxon>Tracheophyta</taxon>
        <taxon>Spermatophyta</taxon>
        <taxon>Magnoliopsida</taxon>
        <taxon>eudicotyledons</taxon>
        <taxon>Gunneridae</taxon>
        <taxon>Pentapetalae</taxon>
        <taxon>asterids</taxon>
        <taxon>campanulids</taxon>
        <taxon>Asterales</taxon>
        <taxon>Asteraceae</taxon>
        <taxon>Asteroideae</taxon>
        <taxon>Heliantheae alliance</taxon>
        <taxon>Madieae</taxon>
        <taxon>Madiinae</taxon>
        <taxon>Deinandra</taxon>
    </lineage>
</organism>
<dbReference type="GO" id="GO:0046982">
    <property type="term" value="F:protein heterodimerization activity"/>
    <property type="evidence" value="ECO:0007669"/>
    <property type="project" value="UniProtKB-ARBA"/>
</dbReference>
<dbReference type="SMART" id="SM00338">
    <property type="entry name" value="BRLZ"/>
    <property type="match status" value="1"/>
</dbReference>
<dbReference type="GO" id="GO:0005634">
    <property type="term" value="C:nucleus"/>
    <property type="evidence" value="ECO:0007669"/>
    <property type="project" value="UniProtKB-SubCell"/>
</dbReference>
<dbReference type="GO" id="GO:0045893">
    <property type="term" value="P:positive regulation of DNA-templated transcription"/>
    <property type="evidence" value="ECO:0007669"/>
    <property type="project" value="TreeGrafter"/>
</dbReference>
<dbReference type="EMBL" id="JBCNJP010000007">
    <property type="protein sequence ID" value="KAK9077328.1"/>
    <property type="molecule type" value="Genomic_DNA"/>
</dbReference>
<reference evidence="8 9" key="1">
    <citation type="submission" date="2024-04" db="EMBL/GenBank/DDBJ databases">
        <title>The reference genome of an endangered Asteraceae, Deinandra increscens subsp. villosa, native to the Central Coast of California.</title>
        <authorList>
            <person name="Guilliams M."/>
            <person name="Hasenstab-Lehman K."/>
            <person name="Meyer R."/>
            <person name="Mcevoy S."/>
        </authorList>
    </citation>
    <scope>NUCLEOTIDE SEQUENCE [LARGE SCALE GENOMIC DNA]</scope>
    <source>
        <tissue evidence="8">Leaf</tissue>
    </source>
</reference>
<gene>
    <name evidence="8" type="ORF">SSX86_005665</name>
</gene>
<comment type="caution">
    <text evidence="8">The sequence shown here is derived from an EMBL/GenBank/DDBJ whole genome shotgun (WGS) entry which is preliminary data.</text>
</comment>
<evidence type="ECO:0000256" key="2">
    <source>
        <dbReference type="ARBA" id="ARBA00023015"/>
    </source>
</evidence>
<sequence>MASSNTGSDEDLQRLIDLRTKRMVSNRESARRSRMRKQKHLDDLVTQLSQLRKQNNQVRADVSITMQHYMNVESENSVLRAQVVELSHRLESLNQIMEFMGQSFGSGGGFVEEPYYGVDTELIDEFMNNSLSCVYANKSILASSDMIPY</sequence>
<proteinExistence type="predicted"/>
<accession>A0AAP0DQG9</accession>
<dbReference type="PANTHER" id="PTHR45764:SF72">
    <property type="entry name" value="BASIC LEUCINE-ZIPPER 2-RELATED"/>
    <property type="match status" value="1"/>
</dbReference>
<evidence type="ECO:0000256" key="1">
    <source>
        <dbReference type="ARBA" id="ARBA00004123"/>
    </source>
</evidence>
<feature type="coiled-coil region" evidence="6">
    <location>
        <begin position="34"/>
        <end position="61"/>
    </location>
</feature>
<dbReference type="InterPro" id="IPR046347">
    <property type="entry name" value="bZIP_sf"/>
</dbReference>
<evidence type="ECO:0000313" key="9">
    <source>
        <dbReference type="Proteomes" id="UP001408789"/>
    </source>
</evidence>
<dbReference type="AlphaFoldDB" id="A0AAP0DQG9"/>
<dbReference type="PROSITE" id="PS00036">
    <property type="entry name" value="BZIP_BASIC"/>
    <property type="match status" value="1"/>
</dbReference>
<evidence type="ECO:0000259" key="7">
    <source>
        <dbReference type="PROSITE" id="PS50217"/>
    </source>
</evidence>
<evidence type="ECO:0000256" key="5">
    <source>
        <dbReference type="ARBA" id="ARBA00023242"/>
    </source>
</evidence>
<keyword evidence="4" id="KW-0804">Transcription</keyword>
<dbReference type="Pfam" id="PF00170">
    <property type="entry name" value="bZIP_1"/>
    <property type="match status" value="1"/>
</dbReference>
<keyword evidence="3" id="KW-0238">DNA-binding</keyword>
<evidence type="ECO:0000256" key="6">
    <source>
        <dbReference type="SAM" id="Coils"/>
    </source>
</evidence>
<name>A0AAP0DQG9_9ASTR</name>